<evidence type="ECO:0000313" key="2">
    <source>
        <dbReference type="Proteomes" id="UP000273811"/>
    </source>
</evidence>
<keyword evidence="2" id="KW-1185">Reference proteome</keyword>
<dbReference type="AlphaFoldDB" id="A0A443IKZ7"/>
<dbReference type="EMBL" id="QYTU02000043">
    <property type="protein sequence ID" value="RWR05538.1"/>
    <property type="molecule type" value="Genomic_DNA"/>
</dbReference>
<comment type="caution">
    <text evidence="1">The sequence shown here is derived from an EMBL/GenBank/DDBJ whole genome shotgun (WGS) entry which is preliminary data.</text>
</comment>
<dbReference type="RefSeq" id="WP_120075274.1">
    <property type="nucleotide sequence ID" value="NZ_CP126113.1"/>
</dbReference>
<gene>
    <name evidence="1" type="ORF">D4N35_015350</name>
</gene>
<organism evidence="1 2">
    <name type="scientific">Siminovitchia fortis</name>
    <dbReference type="NCBI Taxonomy" id="254758"/>
    <lineage>
        <taxon>Bacteria</taxon>
        <taxon>Bacillati</taxon>
        <taxon>Bacillota</taxon>
        <taxon>Bacilli</taxon>
        <taxon>Bacillales</taxon>
        <taxon>Bacillaceae</taxon>
        <taxon>Siminovitchia</taxon>
    </lineage>
</organism>
<evidence type="ECO:0000313" key="1">
    <source>
        <dbReference type="EMBL" id="RWR05538.1"/>
    </source>
</evidence>
<reference evidence="1" key="1">
    <citation type="submission" date="2018-12" db="EMBL/GenBank/DDBJ databases">
        <authorList>
            <person name="Sun L."/>
            <person name="Chen Z."/>
        </authorList>
    </citation>
    <scope>NUCLEOTIDE SEQUENCE [LARGE SCALE GENOMIC DNA]</scope>
    <source>
        <strain evidence="1">DSM 16012</strain>
    </source>
</reference>
<name>A0A443IKZ7_9BACI</name>
<sequence>MEMEVPVPMGYIAPIRMNQYTEYQKRDQEKIKARDPMPVRFTPKIRLQPKFELKTTEAAIPTKYETEARNNKNFPNATGKGQFLNEYV</sequence>
<proteinExistence type="predicted"/>
<accession>A0A443IKZ7</accession>
<dbReference type="Proteomes" id="UP000273811">
    <property type="component" value="Unassembled WGS sequence"/>
</dbReference>
<dbReference type="OrthoDB" id="2706316at2"/>
<protein>
    <submittedName>
        <fullName evidence="1">Uncharacterized protein</fullName>
    </submittedName>
</protein>